<dbReference type="AlphaFoldDB" id="A0A2N9J939"/>
<keyword evidence="1" id="KW-0547">Nucleotide-binding</keyword>
<dbReference type="PANTHER" id="PTHR27005">
    <property type="entry name" value="WALL-ASSOCIATED RECEPTOR KINASE-LIKE 21"/>
    <property type="match status" value="1"/>
</dbReference>
<accession>A0A2N9J939</accession>
<dbReference type="InterPro" id="IPR011009">
    <property type="entry name" value="Kinase-like_dom_sf"/>
</dbReference>
<gene>
    <name evidence="4" type="ORF">FSB_LOCUS60997</name>
</gene>
<dbReference type="Gene3D" id="1.10.510.10">
    <property type="entry name" value="Transferase(Phosphotransferase) domain 1"/>
    <property type="match status" value="1"/>
</dbReference>
<protein>
    <recommendedName>
        <fullName evidence="3">Protein kinase domain-containing protein</fullName>
    </recommendedName>
</protein>
<evidence type="ECO:0000259" key="3">
    <source>
        <dbReference type="PROSITE" id="PS50011"/>
    </source>
</evidence>
<organism evidence="4">
    <name type="scientific">Fagus sylvatica</name>
    <name type="common">Beechnut</name>
    <dbReference type="NCBI Taxonomy" id="28930"/>
    <lineage>
        <taxon>Eukaryota</taxon>
        <taxon>Viridiplantae</taxon>
        <taxon>Streptophyta</taxon>
        <taxon>Embryophyta</taxon>
        <taxon>Tracheophyta</taxon>
        <taxon>Spermatophyta</taxon>
        <taxon>Magnoliopsida</taxon>
        <taxon>eudicotyledons</taxon>
        <taxon>Gunneridae</taxon>
        <taxon>Pentapetalae</taxon>
        <taxon>rosids</taxon>
        <taxon>fabids</taxon>
        <taxon>Fagales</taxon>
        <taxon>Fagaceae</taxon>
        <taxon>Fagus</taxon>
    </lineage>
</organism>
<feature type="domain" description="Protein kinase" evidence="3">
    <location>
        <begin position="1"/>
        <end position="327"/>
    </location>
</feature>
<dbReference type="InterPro" id="IPR000719">
    <property type="entry name" value="Prot_kinase_dom"/>
</dbReference>
<dbReference type="Pfam" id="PF07714">
    <property type="entry name" value="PK_Tyr_Ser-Thr"/>
    <property type="match status" value="1"/>
</dbReference>
<dbReference type="InterPro" id="IPR045274">
    <property type="entry name" value="WAK-like"/>
</dbReference>
<dbReference type="InterPro" id="IPR001245">
    <property type="entry name" value="Ser-Thr/Tyr_kinase_cat_dom"/>
</dbReference>
<dbReference type="SUPFAM" id="SSF56112">
    <property type="entry name" value="Protein kinase-like (PK-like)"/>
    <property type="match status" value="1"/>
</dbReference>
<dbReference type="GO" id="GO:0005524">
    <property type="term" value="F:ATP binding"/>
    <property type="evidence" value="ECO:0007669"/>
    <property type="project" value="UniProtKB-KW"/>
</dbReference>
<evidence type="ECO:0000313" key="4">
    <source>
        <dbReference type="EMBL" id="SPD33115.1"/>
    </source>
</evidence>
<dbReference type="GO" id="GO:0004674">
    <property type="term" value="F:protein serine/threonine kinase activity"/>
    <property type="evidence" value="ECO:0007669"/>
    <property type="project" value="TreeGrafter"/>
</dbReference>
<sequence>MVGKKERERAFLENGSRLLEELIVSCNGRPPPIRSFSIEELRRATNNYDPCRMLHDDGDFKWYSGSFEGRMVYIKKFTREFRQEARDVCFTDIAICSKMSAHNNVLKLVGCCLESPIPISVYESATNGTLATGIRVSSHQQQRQSITWQSRLKIAKDIAHTISYLHVAFSRPIVHRDIQSRHIFLDQNDVAKLADFSLSIEIPEDQDHVEDAVRGTIWFLCPTYLITGCITEKSDTYSFGMFLVELLTGQTLPDLARLAQDEDALLIDYLKHHAANEIVDPALLVGEGGAGMEQQLEAVLRLALICTERDPERRPTMTDVTKELIRIERSIP</sequence>
<evidence type="ECO:0000256" key="2">
    <source>
        <dbReference type="ARBA" id="ARBA00022840"/>
    </source>
</evidence>
<dbReference type="PANTHER" id="PTHR27005:SF543">
    <property type="entry name" value="NON-FUNCTIONAL PSEUDOKINASE ZED1-LIKE"/>
    <property type="match status" value="1"/>
</dbReference>
<dbReference type="PROSITE" id="PS50011">
    <property type="entry name" value="PROTEIN_KINASE_DOM"/>
    <property type="match status" value="1"/>
</dbReference>
<name>A0A2N9J939_FAGSY</name>
<evidence type="ECO:0000256" key="1">
    <source>
        <dbReference type="ARBA" id="ARBA00022741"/>
    </source>
</evidence>
<reference evidence="4" key="1">
    <citation type="submission" date="2018-02" db="EMBL/GenBank/DDBJ databases">
        <authorList>
            <person name="Cohen D.B."/>
            <person name="Kent A.D."/>
        </authorList>
    </citation>
    <scope>NUCLEOTIDE SEQUENCE</scope>
</reference>
<dbReference type="GO" id="GO:0005886">
    <property type="term" value="C:plasma membrane"/>
    <property type="evidence" value="ECO:0007669"/>
    <property type="project" value="TreeGrafter"/>
</dbReference>
<dbReference type="EMBL" id="OIVN01006437">
    <property type="protein sequence ID" value="SPD33115.1"/>
    <property type="molecule type" value="Genomic_DNA"/>
</dbReference>
<dbReference type="Gene3D" id="3.30.200.20">
    <property type="entry name" value="Phosphorylase Kinase, domain 1"/>
    <property type="match status" value="1"/>
</dbReference>
<dbReference type="PIRSF" id="PIRSF000654">
    <property type="entry name" value="Integrin-linked_kinase"/>
    <property type="match status" value="1"/>
</dbReference>
<keyword evidence="2" id="KW-0067">ATP-binding</keyword>
<dbReference type="GO" id="GO:0007166">
    <property type="term" value="P:cell surface receptor signaling pathway"/>
    <property type="evidence" value="ECO:0007669"/>
    <property type="project" value="InterPro"/>
</dbReference>
<proteinExistence type="predicted"/>